<comment type="caution">
    <text evidence="1">The sequence shown here is derived from an EMBL/GenBank/DDBJ whole genome shotgun (WGS) entry which is preliminary data.</text>
</comment>
<reference evidence="1" key="1">
    <citation type="submission" date="2021-06" db="EMBL/GenBank/DDBJ databases">
        <authorList>
            <person name="Kallberg Y."/>
            <person name="Tangrot J."/>
            <person name="Rosling A."/>
        </authorList>
    </citation>
    <scope>NUCLEOTIDE SEQUENCE</scope>
    <source>
        <strain evidence="1">MA453B</strain>
    </source>
</reference>
<protein>
    <submittedName>
        <fullName evidence="1">24252_t:CDS:1</fullName>
    </submittedName>
</protein>
<feature type="non-terminal residue" evidence="1">
    <location>
        <position position="95"/>
    </location>
</feature>
<proteinExistence type="predicted"/>
<name>A0A9N9GAJ8_9GLOM</name>
<dbReference type="Pfam" id="PF13450">
    <property type="entry name" value="NAD_binding_8"/>
    <property type="match status" value="1"/>
</dbReference>
<dbReference type="Proteomes" id="UP000789405">
    <property type="component" value="Unassembled WGS sequence"/>
</dbReference>
<dbReference type="InterPro" id="IPR036188">
    <property type="entry name" value="FAD/NAD-bd_sf"/>
</dbReference>
<dbReference type="EMBL" id="CAJVPY010003324">
    <property type="protein sequence ID" value="CAG8588600.1"/>
    <property type="molecule type" value="Genomic_DNA"/>
</dbReference>
<organism evidence="1 2">
    <name type="scientific">Dentiscutata erythropus</name>
    <dbReference type="NCBI Taxonomy" id="1348616"/>
    <lineage>
        <taxon>Eukaryota</taxon>
        <taxon>Fungi</taxon>
        <taxon>Fungi incertae sedis</taxon>
        <taxon>Mucoromycota</taxon>
        <taxon>Glomeromycotina</taxon>
        <taxon>Glomeromycetes</taxon>
        <taxon>Diversisporales</taxon>
        <taxon>Gigasporaceae</taxon>
        <taxon>Dentiscutata</taxon>
    </lineage>
</organism>
<keyword evidence="2" id="KW-1185">Reference proteome</keyword>
<evidence type="ECO:0000313" key="1">
    <source>
        <dbReference type="EMBL" id="CAG8588600.1"/>
    </source>
</evidence>
<dbReference type="Gene3D" id="3.50.50.60">
    <property type="entry name" value="FAD/NAD(P)-binding domain"/>
    <property type="match status" value="1"/>
</dbReference>
<dbReference type="AlphaFoldDB" id="A0A9N9GAJ8"/>
<accession>A0A9N9GAJ8</accession>
<dbReference type="OrthoDB" id="10428236at2759"/>
<gene>
    <name evidence="1" type="ORF">DERYTH_LOCUS7049</name>
</gene>
<dbReference type="SUPFAM" id="SSF51905">
    <property type="entry name" value="FAD/NAD(P)-binding domain"/>
    <property type="match status" value="1"/>
</dbReference>
<evidence type="ECO:0000313" key="2">
    <source>
        <dbReference type="Proteomes" id="UP000789405"/>
    </source>
</evidence>
<sequence length="95" mass="10409">MIILSRSNALSFKIRLFSHPIPCLFSKNICISSLSTKSNYHSGSSFSPSQPFDASIDYLVIGGGVVGLAITERLSKRKGKSTLLVEKNFKVNEET</sequence>